<evidence type="ECO:0000256" key="3">
    <source>
        <dbReference type="ARBA" id="ARBA00023163"/>
    </source>
</evidence>
<dbReference type="GO" id="GO:0003713">
    <property type="term" value="F:transcription coactivator activity"/>
    <property type="evidence" value="ECO:0007669"/>
    <property type="project" value="TreeGrafter"/>
</dbReference>
<name>A0A2T9Z9K8_9FUNG</name>
<accession>A0A2T9Z9K8</accession>
<dbReference type="GO" id="GO:0000124">
    <property type="term" value="C:SAGA complex"/>
    <property type="evidence" value="ECO:0007669"/>
    <property type="project" value="TreeGrafter"/>
</dbReference>
<proteinExistence type="predicted"/>
<keyword evidence="3" id="KW-0804">Transcription</keyword>
<dbReference type="GO" id="GO:0005634">
    <property type="term" value="C:nucleus"/>
    <property type="evidence" value="ECO:0007669"/>
    <property type="project" value="UniProtKB-SubCell"/>
</dbReference>
<dbReference type="AlphaFoldDB" id="A0A2T9Z9K8"/>
<evidence type="ECO:0000256" key="4">
    <source>
        <dbReference type="ARBA" id="ARBA00023242"/>
    </source>
</evidence>
<feature type="non-terminal residue" evidence="6">
    <location>
        <position position="410"/>
    </location>
</feature>
<feature type="coiled-coil region" evidence="5">
    <location>
        <begin position="1"/>
        <end position="28"/>
    </location>
</feature>
<evidence type="ECO:0000256" key="5">
    <source>
        <dbReference type="SAM" id="Coils"/>
    </source>
</evidence>
<keyword evidence="2" id="KW-0805">Transcription regulation</keyword>
<dbReference type="EMBL" id="MBFS01001215">
    <property type="protein sequence ID" value="PVV01286.1"/>
    <property type="molecule type" value="Genomic_DNA"/>
</dbReference>
<gene>
    <name evidence="6" type="ORF">BB560_004302</name>
</gene>
<evidence type="ECO:0000256" key="1">
    <source>
        <dbReference type="ARBA" id="ARBA00004123"/>
    </source>
</evidence>
<dbReference type="OrthoDB" id="10264870at2759"/>
<comment type="caution">
    <text evidence="6">The sequence shown here is derived from an EMBL/GenBank/DDBJ whole genome shotgun (WGS) entry which is preliminary data.</text>
</comment>
<keyword evidence="5" id="KW-0175">Coiled coil</keyword>
<dbReference type="PANTHER" id="PTHR21277:SF5">
    <property type="entry name" value="TRANSCRIPTIONAL ADAPTER 1"/>
    <property type="match status" value="1"/>
</dbReference>
<dbReference type="GO" id="GO:0006357">
    <property type="term" value="P:regulation of transcription by RNA polymerase II"/>
    <property type="evidence" value="ECO:0007669"/>
    <property type="project" value="TreeGrafter"/>
</dbReference>
<dbReference type="PANTHER" id="PTHR21277">
    <property type="entry name" value="TRANSCRIPTIONAL ADAPTER 1"/>
    <property type="match status" value="1"/>
</dbReference>
<evidence type="ECO:0000256" key="2">
    <source>
        <dbReference type="ARBA" id="ARBA00023015"/>
    </source>
</evidence>
<organism evidence="6 7">
    <name type="scientific">Smittium megazygosporum</name>
    <dbReference type="NCBI Taxonomy" id="133381"/>
    <lineage>
        <taxon>Eukaryota</taxon>
        <taxon>Fungi</taxon>
        <taxon>Fungi incertae sedis</taxon>
        <taxon>Zoopagomycota</taxon>
        <taxon>Kickxellomycotina</taxon>
        <taxon>Harpellomycetes</taxon>
        <taxon>Harpellales</taxon>
        <taxon>Legeriomycetaceae</taxon>
        <taxon>Smittium</taxon>
    </lineage>
</organism>
<keyword evidence="4" id="KW-0539">Nucleus</keyword>
<dbReference type="STRING" id="133381.A0A2T9Z9K8"/>
<protein>
    <submittedName>
        <fullName evidence="6">Uncharacterized protein</fullName>
    </submittedName>
</protein>
<evidence type="ECO:0000313" key="7">
    <source>
        <dbReference type="Proteomes" id="UP000245609"/>
    </source>
</evidence>
<dbReference type="Pfam" id="PF12767">
    <property type="entry name" value="SAGA-Tad1"/>
    <property type="match status" value="1"/>
</dbReference>
<evidence type="ECO:0000313" key="6">
    <source>
        <dbReference type="EMBL" id="PVV01286.1"/>
    </source>
</evidence>
<dbReference type="CDD" id="cd22933">
    <property type="entry name" value="HFD_HFI1"/>
    <property type="match status" value="1"/>
</dbReference>
<comment type="subcellular location">
    <subcellularLocation>
        <location evidence="1">Nucleus</location>
    </subcellularLocation>
</comment>
<keyword evidence="7" id="KW-1185">Reference proteome</keyword>
<dbReference type="InterPro" id="IPR024738">
    <property type="entry name" value="Hfi1/Tada1"/>
</dbReference>
<reference evidence="6 7" key="1">
    <citation type="journal article" date="2018" name="MBio">
        <title>Comparative Genomics Reveals the Core Gene Toolbox for the Fungus-Insect Symbiosis.</title>
        <authorList>
            <person name="Wang Y."/>
            <person name="Stata M."/>
            <person name="Wang W."/>
            <person name="Stajich J.E."/>
            <person name="White M.M."/>
            <person name="Moncalvo J.M."/>
        </authorList>
    </citation>
    <scope>NUCLEOTIDE SEQUENCE [LARGE SCALE GENOMIC DNA]</scope>
    <source>
        <strain evidence="6 7">SC-DP-2</strain>
    </source>
</reference>
<sequence>MDKVAIKLENAKAAIDENRAQLLEIKDKLVQVMGQAGQVYWDKLRAFLTGKLNMQEFERFFTDGSIGENAKLHNYLILSILKNATSKVRPESGVSYPGFTLSKKRSRERYKTDYEVYQINGLNSASQDTLDSADFSLVKINRPVKDSRETESWNTLKKIVKSMSVHDRKALKYLLKNKKPSPAPIQDAIKFFERITLPYPPSKLPQNCTLDLAKGVLAPLCYETKSVPEKKELHARMVGIALENGLDGGVSENAVDLLTSGLIFHLRNIITNMINKVRRDTGYSDIFDQPNKLSINDSFHNSIVVPDALYQDNEAPSSKRLKIASKGDEILGSNRTLYLKDLLFSLKLSPHVAVENPLSVEQGILTVSRKEKYSTAVEADKILASSSVYTNPKYNSFFVGSAADLDKVQK</sequence>
<dbReference type="Proteomes" id="UP000245609">
    <property type="component" value="Unassembled WGS sequence"/>
</dbReference>